<dbReference type="Proteomes" id="UP001189616">
    <property type="component" value="Unassembled WGS sequence"/>
</dbReference>
<protein>
    <submittedName>
        <fullName evidence="1">Uncharacterized protein</fullName>
    </submittedName>
</protein>
<comment type="caution">
    <text evidence="1">The sequence shown here is derived from an EMBL/GenBank/DDBJ whole genome shotgun (WGS) entry which is preliminary data.</text>
</comment>
<organism evidence="1 2">
    <name type="scientific">Ralstonia condita</name>
    <dbReference type="NCBI Taxonomy" id="3058600"/>
    <lineage>
        <taxon>Bacteria</taxon>
        <taxon>Pseudomonadati</taxon>
        <taxon>Pseudomonadota</taxon>
        <taxon>Betaproteobacteria</taxon>
        <taxon>Burkholderiales</taxon>
        <taxon>Burkholderiaceae</taxon>
        <taxon>Ralstonia</taxon>
    </lineage>
</organism>
<reference evidence="1 2" key="1">
    <citation type="submission" date="2023-07" db="EMBL/GenBank/DDBJ databases">
        <authorList>
            <person name="Peeters C."/>
        </authorList>
    </citation>
    <scope>NUCLEOTIDE SEQUENCE [LARGE SCALE GENOMIC DNA]</scope>
    <source>
        <strain evidence="1 2">LMG 7141</strain>
    </source>
</reference>
<proteinExistence type="predicted"/>
<keyword evidence="2" id="KW-1185">Reference proteome</keyword>
<name>A0ABN9IEF0_9RALS</name>
<gene>
    <name evidence="1" type="ORF">LMG7141_00955</name>
</gene>
<evidence type="ECO:0000313" key="1">
    <source>
        <dbReference type="EMBL" id="CAJ0779978.1"/>
    </source>
</evidence>
<dbReference type="EMBL" id="CATYWO010000001">
    <property type="protein sequence ID" value="CAJ0779978.1"/>
    <property type="molecule type" value="Genomic_DNA"/>
</dbReference>
<accession>A0ABN9IEF0</accession>
<sequence length="42" mass="4386">MKPANEILPEWVTRAIAGFCAVEMPEAGIGNAIVAGATMQAR</sequence>
<evidence type="ECO:0000313" key="2">
    <source>
        <dbReference type="Proteomes" id="UP001189616"/>
    </source>
</evidence>